<name>A0A4R9H7A0_9LEPT</name>
<proteinExistence type="predicted"/>
<comment type="caution">
    <text evidence="2">The sequence shown here is derived from an EMBL/GenBank/DDBJ whole genome shotgun (WGS) entry which is preliminary data.</text>
</comment>
<keyword evidence="1" id="KW-0732">Signal</keyword>
<dbReference type="AlphaFoldDB" id="A0A4R9H7A0"/>
<reference evidence="2" key="1">
    <citation type="journal article" date="2019" name="PLoS Negl. Trop. Dis.">
        <title>Revisiting the worldwide diversity of Leptospira species in the environment.</title>
        <authorList>
            <person name="Vincent A.T."/>
            <person name="Schiettekatte O."/>
            <person name="Bourhy P."/>
            <person name="Veyrier F.J."/>
            <person name="Picardeau M."/>
        </authorList>
    </citation>
    <scope>NUCLEOTIDE SEQUENCE [LARGE SCALE GENOMIC DNA]</scope>
    <source>
        <strain evidence="2">201800301</strain>
    </source>
</reference>
<evidence type="ECO:0000313" key="3">
    <source>
        <dbReference type="Proteomes" id="UP000298097"/>
    </source>
</evidence>
<keyword evidence="3" id="KW-1185">Reference proteome</keyword>
<sequence>MKNSIILLILLLAFSLFSQVHHDYPGHGASLGGNKKRTLELFSYYGGTCNDKGESQLICNVKEFDYEINFSKEGLIVSYFRTVKSADLIKSYGYSNPPKSMPFINHLYGHTSIYGFPVIFNLEKQVALYNSNYITDNYIILIIDELGNYRFSACTELSNCKDIYLLKKAISANTQWRCDLHSEVICSSDKFKKYLK</sequence>
<evidence type="ECO:0000256" key="1">
    <source>
        <dbReference type="SAM" id="SignalP"/>
    </source>
</evidence>
<protein>
    <submittedName>
        <fullName evidence="2">Uncharacterized protein</fullName>
    </submittedName>
</protein>
<dbReference type="Proteomes" id="UP000298097">
    <property type="component" value="Unassembled WGS sequence"/>
</dbReference>
<feature type="chain" id="PRO_5020848869" evidence="1">
    <location>
        <begin position="23"/>
        <end position="196"/>
    </location>
</feature>
<dbReference type="EMBL" id="RQEY01000012">
    <property type="protein sequence ID" value="TGK41521.1"/>
    <property type="molecule type" value="Genomic_DNA"/>
</dbReference>
<dbReference type="RefSeq" id="WP_208744028.1">
    <property type="nucleotide sequence ID" value="NZ_RQEY01000012.1"/>
</dbReference>
<feature type="signal peptide" evidence="1">
    <location>
        <begin position="1"/>
        <end position="22"/>
    </location>
</feature>
<gene>
    <name evidence="2" type="ORF">EHO65_08870</name>
</gene>
<evidence type="ECO:0000313" key="2">
    <source>
        <dbReference type="EMBL" id="TGK41521.1"/>
    </source>
</evidence>
<accession>A0A4R9H7A0</accession>
<organism evidence="2 3">
    <name type="scientific">Leptospira andrefontaineae</name>
    <dbReference type="NCBI Taxonomy" id="2484976"/>
    <lineage>
        <taxon>Bacteria</taxon>
        <taxon>Pseudomonadati</taxon>
        <taxon>Spirochaetota</taxon>
        <taxon>Spirochaetia</taxon>
        <taxon>Leptospirales</taxon>
        <taxon>Leptospiraceae</taxon>
        <taxon>Leptospira</taxon>
    </lineage>
</organism>